<organism evidence="2 3">
    <name type="scientific">Naasia aerilata</name>
    <dbReference type="NCBI Taxonomy" id="1162966"/>
    <lineage>
        <taxon>Bacteria</taxon>
        <taxon>Bacillati</taxon>
        <taxon>Actinomycetota</taxon>
        <taxon>Actinomycetes</taxon>
        <taxon>Micrococcales</taxon>
        <taxon>Microbacteriaceae</taxon>
        <taxon>Naasia</taxon>
    </lineage>
</organism>
<proteinExistence type="predicted"/>
<reference evidence="3" key="1">
    <citation type="journal article" date="2019" name="Int. J. Syst. Evol. Microbiol.">
        <title>The Global Catalogue of Microorganisms (GCM) 10K type strain sequencing project: providing services to taxonomists for standard genome sequencing and annotation.</title>
        <authorList>
            <consortium name="The Broad Institute Genomics Platform"/>
            <consortium name="The Broad Institute Genome Sequencing Center for Infectious Disease"/>
            <person name="Wu L."/>
            <person name="Ma J."/>
        </authorList>
    </citation>
    <scope>NUCLEOTIDE SEQUENCE [LARGE SCALE GENOMIC DNA]</scope>
    <source>
        <strain evidence="3">NBRC 108725</strain>
    </source>
</reference>
<evidence type="ECO:0000256" key="1">
    <source>
        <dbReference type="SAM" id="MobiDB-lite"/>
    </source>
</evidence>
<name>A0ABN6XKX2_9MICO</name>
<sequence length="173" mass="17862">MHLHGEIEALSAQVGHEALGGRCVRGLARGGGPHSLDHRQHGDVGDRSGAVLQEGRVVRRAEQRDAGIRVAGGQGVDGGEGEQEVADVPAAEDRDALDALDAVADRAERGAGLERAAGVRDVGHRPSFPPFLSQIVPAVPPPEGRVTSSASWGTVEVSAKSAEGAARGRDPVR</sequence>
<dbReference type="Proteomes" id="UP001321498">
    <property type="component" value="Chromosome"/>
</dbReference>
<keyword evidence="3" id="KW-1185">Reference proteome</keyword>
<evidence type="ECO:0000313" key="2">
    <source>
        <dbReference type="EMBL" id="BDZ44310.1"/>
    </source>
</evidence>
<protein>
    <submittedName>
        <fullName evidence="2">Uncharacterized protein</fullName>
    </submittedName>
</protein>
<feature type="compositionally biased region" description="Basic and acidic residues" evidence="1">
    <location>
        <begin position="35"/>
        <end position="46"/>
    </location>
</feature>
<evidence type="ECO:0000313" key="3">
    <source>
        <dbReference type="Proteomes" id="UP001321498"/>
    </source>
</evidence>
<accession>A0ABN6XKX2</accession>
<gene>
    <name evidence="2" type="ORF">GCM10025866_02190</name>
</gene>
<feature type="region of interest" description="Disordered" evidence="1">
    <location>
        <begin position="30"/>
        <end position="49"/>
    </location>
</feature>
<feature type="region of interest" description="Disordered" evidence="1">
    <location>
        <begin position="63"/>
        <end position="93"/>
    </location>
</feature>
<dbReference type="EMBL" id="AP027731">
    <property type="protein sequence ID" value="BDZ44310.1"/>
    <property type="molecule type" value="Genomic_DNA"/>
</dbReference>
<dbReference type="RefSeq" id="WP_350226692.1">
    <property type="nucleotide sequence ID" value="NZ_AP027731.1"/>
</dbReference>